<dbReference type="PIRSF" id="PIRSF017385">
    <property type="entry name" value="CtaF"/>
    <property type="match status" value="1"/>
</dbReference>
<accession>A0ABN2LC81</accession>
<evidence type="ECO:0000256" key="9">
    <source>
        <dbReference type="ARBA" id="ARBA00047816"/>
    </source>
</evidence>
<keyword evidence="8 10" id="KW-0472">Membrane</keyword>
<evidence type="ECO:0000256" key="7">
    <source>
        <dbReference type="ARBA" id="ARBA00022989"/>
    </source>
</evidence>
<keyword evidence="13" id="KW-1185">Reference proteome</keyword>
<feature type="transmembrane region" description="Helical" evidence="11">
    <location>
        <begin position="32"/>
        <end position="53"/>
    </location>
</feature>
<evidence type="ECO:0000256" key="11">
    <source>
        <dbReference type="SAM" id="Phobius"/>
    </source>
</evidence>
<name>A0ABN2LC81_9MICO</name>
<protein>
    <recommendedName>
        <fullName evidence="10">Cytochrome c oxidase polypeptide 4</fullName>
        <ecNumber evidence="10">7.1.1.9</ecNumber>
    </recommendedName>
    <alternativeName>
        <fullName evidence="10">Cytochrome aa3 subunit 4</fullName>
    </alternativeName>
    <alternativeName>
        <fullName evidence="10">Cytochrome c oxidase polypeptide IV</fullName>
    </alternativeName>
</protein>
<evidence type="ECO:0000256" key="4">
    <source>
        <dbReference type="ARBA" id="ARBA00022475"/>
    </source>
</evidence>
<feature type="transmembrane region" description="Helical" evidence="11">
    <location>
        <begin position="6"/>
        <end position="25"/>
    </location>
</feature>
<feature type="transmembrane region" description="Helical" evidence="11">
    <location>
        <begin position="96"/>
        <end position="124"/>
    </location>
</feature>
<dbReference type="EC" id="7.1.1.9" evidence="10"/>
<evidence type="ECO:0000313" key="12">
    <source>
        <dbReference type="EMBL" id="GAA1783030.1"/>
    </source>
</evidence>
<comment type="similarity">
    <text evidence="3 10">Belongs to the cytochrome c oxidase bacterial subunit CtaF family.</text>
</comment>
<comment type="function">
    <text evidence="1 10">Part of cytochrome c oxidase, its function is unknown.</text>
</comment>
<comment type="caution">
    <text evidence="12">The sequence shown here is derived from an EMBL/GenBank/DDBJ whole genome shotgun (WGS) entry which is preliminary data.</text>
</comment>
<organism evidence="12 13">
    <name type="scientific">Nostocoides veronense</name>
    <dbReference type="NCBI Taxonomy" id="330836"/>
    <lineage>
        <taxon>Bacteria</taxon>
        <taxon>Bacillati</taxon>
        <taxon>Actinomycetota</taxon>
        <taxon>Actinomycetes</taxon>
        <taxon>Micrococcales</taxon>
        <taxon>Intrasporangiaceae</taxon>
        <taxon>Nostocoides</taxon>
    </lineage>
</organism>
<keyword evidence="7 11" id="KW-1133">Transmembrane helix</keyword>
<dbReference type="Proteomes" id="UP001499938">
    <property type="component" value="Unassembled WGS sequence"/>
</dbReference>
<comment type="subunit">
    <text evidence="10">Associates with subunits I, II and III to form cytochrome c oxidase.</text>
</comment>
<evidence type="ECO:0000256" key="6">
    <source>
        <dbReference type="ARBA" id="ARBA00022967"/>
    </source>
</evidence>
<evidence type="ECO:0000256" key="1">
    <source>
        <dbReference type="ARBA" id="ARBA00002536"/>
    </source>
</evidence>
<gene>
    <name evidence="12" type="ORF">GCM10009811_05570</name>
</gene>
<comment type="catalytic activity">
    <reaction evidence="9 10">
        <text>4 Fe(II)-[cytochrome c] + O2 + 8 H(+)(in) = 4 Fe(III)-[cytochrome c] + 2 H2O + 4 H(+)(out)</text>
        <dbReference type="Rhea" id="RHEA:11436"/>
        <dbReference type="Rhea" id="RHEA-COMP:10350"/>
        <dbReference type="Rhea" id="RHEA-COMP:14399"/>
        <dbReference type="ChEBI" id="CHEBI:15377"/>
        <dbReference type="ChEBI" id="CHEBI:15378"/>
        <dbReference type="ChEBI" id="CHEBI:15379"/>
        <dbReference type="ChEBI" id="CHEBI:29033"/>
        <dbReference type="ChEBI" id="CHEBI:29034"/>
        <dbReference type="EC" id="7.1.1.9"/>
    </reaction>
</comment>
<evidence type="ECO:0000256" key="10">
    <source>
        <dbReference type="PIRNR" id="PIRNR017385"/>
    </source>
</evidence>
<evidence type="ECO:0000256" key="2">
    <source>
        <dbReference type="ARBA" id="ARBA00004651"/>
    </source>
</evidence>
<comment type="subcellular location">
    <subcellularLocation>
        <location evidence="2">Cell membrane</location>
        <topology evidence="2">Multi-pass membrane protein</topology>
    </subcellularLocation>
</comment>
<evidence type="ECO:0000256" key="5">
    <source>
        <dbReference type="ARBA" id="ARBA00022692"/>
    </source>
</evidence>
<evidence type="ECO:0000313" key="13">
    <source>
        <dbReference type="Proteomes" id="UP001499938"/>
    </source>
</evidence>
<proteinExistence type="inferred from homology"/>
<keyword evidence="4 10" id="KW-1003">Cell membrane</keyword>
<reference evidence="12 13" key="1">
    <citation type="journal article" date="2019" name="Int. J. Syst. Evol. Microbiol.">
        <title>The Global Catalogue of Microorganisms (GCM) 10K type strain sequencing project: providing services to taxonomists for standard genome sequencing and annotation.</title>
        <authorList>
            <consortium name="The Broad Institute Genomics Platform"/>
            <consortium name="The Broad Institute Genome Sequencing Center for Infectious Disease"/>
            <person name="Wu L."/>
            <person name="Ma J."/>
        </authorList>
    </citation>
    <scope>NUCLEOTIDE SEQUENCE [LARGE SCALE GENOMIC DNA]</scope>
    <source>
        <strain evidence="12 13">JCM 15592</strain>
    </source>
</reference>
<keyword evidence="6 10" id="KW-1278">Translocase</keyword>
<evidence type="ECO:0000256" key="3">
    <source>
        <dbReference type="ARBA" id="ARBA00006870"/>
    </source>
</evidence>
<keyword evidence="5 11" id="KW-0812">Transmembrane</keyword>
<evidence type="ECO:0000256" key="8">
    <source>
        <dbReference type="ARBA" id="ARBA00023136"/>
    </source>
</evidence>
<dbReference type="Pfam" id="PF12270">
    <property type="entry name" value="Cyt_c_ox_IV"/>
    <property type="match status" value="1"/>
</dbReference>
<sequence length="133" mass="14688">MKTESFVFAVVGIFGLVVGPIYGIVTDWQEPVGPVGLLLAAGLGFMVAFYFWLTGKRIGYRPDDNLDGNIDEAAGEYGDFTPHSWWPLWLGLTSSIVFLGLAVGWWVFAIGAFFGVFALVGWVFERYKGQHAM</sequence>
<dbReference type="InterPro" id="IPR021050">
    <property type="entry name" value="Cyt_c_oxidase_su4_actinobac"/>
</dbReference>
<dbReference type="RefSeq" id="WP_344080982.1">
    <property type="nucleotide sequence ID" value="NZ_BAAAPO010000009.1"/>
</dbReference>
<dbReference type="EMBL" id="BAAAPO010000009">
    <property type="protein sequence ID" value="GAA1783030.1"/>
    <property type="molecule type" value="Genomic_DNA"/>
</dbReference>